<dbReference type="AlphaFoldDB" id="A0A0P1B190"/>
<reference evidence="6" key="1">
    <citation type="submission" date="2014-09" db="EMBL/GenBank/DDBJ databases">
        <authorList>
            <person name="Sharma Rahul"/>
            <person name="Thines Marco"/>
        </authorList>
    </citation>
    <scope>NUCLEOTIDE SEQUENCE [LARGE SCALE GENOMIC DNA]</scope>
</reference>
<dbReference type="InterPro" id="IPR002048">
    <property type="entry name" value="EF_hand_dom"/>
</dbReference>
<keyword evidence="6" id="KW-1185">Reference proteome</keyword>
<sequence>MGNLLAPYDLATKHSQEKAFDNALHLSTESLQMFKELGMERKHLFSLHLIFSAMDKDKSGEINMMEFFDYIDLERSRFSEKAFSVMDRNGSGEVDFVEFVLAVWNYCSFSNVSLVRFAFDLYDVDSSGEITHDEVVKCVREVWGDVWETNANAKKVVGKLDTLIGNTAKNCLSASLFQTFAVRHPMLLFPAFELQMKIQNKILGRRFWSRATEKRSSLDVAALNWDYVDEVKLLSRQTTSNIRTSMEEELSSQLQVKSAGVTSKWFGMNFKIPKIFYRTRRTLCTS</sequence>
<evidence type="ECO:0000259" key="4">
    <source>
        <dbReference type="PROSITE" id="PS50222"/>
    </source>
</evidence>
<dbReference type="PRINTS" id="PR00450">
    <property type="entry name" value="RECOVERIN"/>
</dbReference>
<dbReference type="InterPro" id="IPR011992">
    <property type="entry name" value="EF-hand-dom_pair"/>
</dbReference>
<keyword evidence="2" id="KW-0677">Repeat</keyword>
<evidence type="ECO:0000256" key="1">
    <source>
        <dbReference type="ARBA" id="ARBA00022723"/>
    </source>
</evidence>
<name>A0A0P1B190_PLAHL</name>
<dbReference type="SMART" id="SM00054">
    <property type="entry name" value="EFh"/>
    <property type="match status" value="3"/>
</dbReference>
<dbReference type="InterPro" id="IPR018247">
    <property type="entry name" value="EF_Hand_1_Ca_BS"/>
</dbReference>
<accession>A0A0P1B190</accession>
<keyword evidence="3" id="KW-0106">Calcium</keyword>
<dbReference type="OrthoDB" id="191686at2759"/>
<evidence type="ECO:0000313" key="5">
    <source>
        <dbReference type="EMBL" id="CEG48456.1"/>
    </source>
</evidence>
<dbReference type="RefSeq" id="XP_024584825.1">
    <property type="nucleotide sequence ID" value="XM_024719536.1"/>
</dbReference>
<evidence type="ECO:0000313" key="6">
    <source>
        <dbReference type="Proteomes" id="UP000054928"/>
    </source>
</evidence>
<dbReference type="PANTHER" id="PTHR45942">
    <property type="entry name" value="PROTEIN PHOSPATASE 3 REGULATORY SUBUNIT B ALPHA ISOFORM TYPE 1"/>
    <property type="match status" value="1"/>
</dbReference>
<organism evidence="5 6">
    <name type="scientific">Plasmopara halstedii</name>
    <name type="common">Downy mildew of sunflower</name>
    <dbReference type="NCBI Taxonomy" id="4781"/>
    <lineage>
        <taxon>Eukaryota</taxon>
        <taxon>Sar</taxon>
        <taxon>Stramenopiles</taxon>
        <taxon>Oomycota</taxon>
        <taxon>Peronosporomycetes</taxon>
        <taxon>Peronosporales</taxon>
        <taxon>Peronosporaceae</taxon>
        <taxon>Plasmopara</taxon>
    </lineage>
</organism>
<dbReference type="PROSITE" id="PS50222">
    <property type="entry name" value="EF_HAND_2"/>
    <property type="match status" value="2"/>
</dbReference>
<feature type="domain" description="EF-hand" evidence="4">
    <location>
        <begin position="74"/>
        <end position="109"/>
    </location>
</feature>
<dbReference type="PROSITE" id="PS00018">
    <property type="entry name" value="EF_HAND_1"/>
    <property type="match status" value="2"/>
</dbReference>
<dbReference type="Gene3D" id="1.10.238.10">
    <property type="entry name" value="EF-hand"/>
    <property type="match status" value="1"/>
</dbReference>
<dbReference type="Pfam" id="PF13202">
    <property type="entry name" value="EF-hand_5"/>
    <property type="match status" value="3"/>
</dbReference>
<keyword evidence="1" id="KW-0479">Metal-binding</keyword>
<dbReference type="Proteomes" id="UP000054928">
    <property type="component" value="Unassembled WGS sequence"/>
</dbReference>
<evidence type="ECO:0000256" key="3">
    <source>
        <dbReference type="ARBA" id="ARBA00022837"/>
    </source>
</evidence>
<feature type="domain" description="EF-hand" evidence="4">
    <location>
        <begin position="110"/>
        <end position="145"/>
    </location>
</feature>
<dbReference type="OMA" id="RRTSHVM"/>
<dbReference type="GeneID" id="36401331"/>
<dbReference type="STRING" id="4781.A0A0P1B190"/>
<evidence type="ECO:0000256" key="2">
    <source>
        <dbReference type="ARBA" id="ARBA00022737"/>
    </source>
</evidence>
<dbReference type="EMBL" id="CCYD01002939">
    <property type="protein sequence ID" value="CEG48456.1"/>
    <property type="molecule type" value="Genomic_DNA"/>
</dbReference>
<protein>
    <recommendedName>
        <fullName evidence="4">EF-hand domain-containing protein</fullName>
    </recommendedName>
</protein>
<dbReference type="SUPFAM" id="SSF47473">
    <property type="entry name" value="EF-hand"/>
    <property type="match status" value="1"/>
</dbReference>
<proteinExistence type="predicted"/>
<dbReference type="GO" id="GO:0005509">
    <property type="term" value="F:calcium ion binding"/>
    <property type="evidence" value="ECO:0007669"/>
    <property type="project" value="InterPro"/>
</dbReference>